<feature type="domain" description="Radical SAM core" evidence="10">
    <location>
        <begin position="15"/>
        <end position="292"/>
    </location>
</feature>
<dbReference type="Pfam" id="PF13353">
    <property type="entry name" value="Fer4_12"/>
    <property type="match status" value="1"/>
</dbReference>
<dbReference type="PROSITE" id="PS51918">
    <property type="entry name" value="RADICAL_SAM"/>
    <property type="match status" value="1"/>
</dbReference>
<keyword evidence="8" id="KW-0411">Iron-sulfur</keyword>
<organism evidence="11 12">
    <name type="scientific">Flammeovirga aprica JL-4</name>
    <dbReference type="NCBI Taxonomy" id="694437"/>
    <lineage>
        <taxon>Bacteria</taxon>
        <taxon>Pseudomonadati</taxon>
        <taxon>Bacteroidota</taxon>
        <taxon>Cytophagia</taxon>
        <taxon>Cytophagales</taxon>
        <taxon>Flammeovirgaceae</taxon>
        <taxon>Flammeovirga</taxon>
    </lineage>
</organism>
<dbReference type="GO" id="GO:0046872">
    <property type="term" value="F:metal ion binding"/>
    <property type="evidence" value="ECO:0007669"/>
    <property type="project" value="UniProtKB-KW"/>
</dbReference>
<dbReference type="SUPFAM" id="SSF54862">
    <property type="entry name" value="4Fe-4S ferredoxins"/>
    <property type="match status" value="1"/>
</dbReference>
<keyword evidence="3" id="KW-0004">4Fe-4S</keyword>
<evidence type="ECO:0000256" key="1">
    <source>
        <dbReference type="ARBA" id="ARBA00001966"/>
    </source>
</evidence>
<dbReference type="Gene3D" id="3.30.70.20">
    <property type="match status" value="1"/>
</dbReference>
<evidence type="ECO:0000256" key="2">
    <source>
        <dbReference type="ARBA" id="ARBA00009777"/>
    </source>
</evidence>
<evidence type="ECO:0000256" key="6">
    <source>
        <dbReference type="ARBA" id="ARBA00023002"/>
    </source>
</evidence>
<evidence type="ECO:0000313" key="11">
    <source>
        <dbReference type="EMBL" id="NME67495.1"/>
    </source>
</evidence>
<gene>
    <name evidence="11" type="ORF">HHU12_05910</name>
</gene>
<dbReference type="NCBIfam" id="TIGR02494">
    <property type="entry name" value="PFLE_PFLC"/>
    <property type="match status" value="1"/>
</dbReference>
<dbReference type="InterPro" id="IPR034457">
    <property type="entry name" value="Organic_radical-activating"/>
</dbReference>
<evidence type="ECO:0000259" key="10">
    <source>
        <dbReference type="PROSITE" id="PS51918"/>
    </source>
</evidence>
<evidence type="ECO:0000256" key="3">
    <source>
        <dbReference type="ARBA" id="ARBA00022485"/>
    </source>
</evidence>
<dbReference type="PROSITE" id="PS51379">
    <property type="entry name" value="4FE4S_FER_2"/>
    <property type="match status" value="1"/>
</dbReference>
<dbReference type="PROSITE" id="PS01087">
    <property type="entry name" value="RADICAL_ACTIVATING"/>
    <property type="match status" value="1"/>
</dbReference>
<dbReference type="Gene3D" id="3.20.20.70">
    <property type="entry name" value="Aldolase class I"/>
    <property type="match status" value="1"/>
</dbReference>
<dbReference type="InterPro" id="IPR001989">
    <property type="entry name" value="Radical_activat_CS"/>
</dbReference>
<dbReference type="EMBL" id="JABANE010000011">
    <property type="protein sequence ID" value="NME67495.1"/>
    <property type="molecule type" value="Genomic_DNA"/>
</dbReference>
<feature type="domain" description="4Fe-4S ferredoxin-type" evidence="9">
    <location>
        <begin position="44"/>
        <end position="75"/>
    </location>
</feature>
<comment type="caution">
    <text evidence="11">The sequence shown here is derived from an EMBL/GenBank/DDBJ whole genome shotgun (WGS) entry which is preliminary data.</text>
</comment>
<dbReference type="SFLD" id="SFLDS00029">
    <property type="entry name" value="Radical_SAM"/>
    <property type="match status" value="1"/>
</dbReference>
<reference evidence="11 12" key="1">
    <citation type="submission" date="2020-04" db="EMBL/GenBank/DDBJ databases">
        <title>Flammeovirga sp. SR4, a novel species isolated from seawater.</title>
        <authorList>
            <person name="Wang X."/>
        </authorList>
    </citation>
    <scope>NUCLEOTIDE SEQUENCE [LARGE SCALE GENOMIC DNA]</scope>
    <source>
        <strain evidence="11 12">ATCC 23126</strain>
    </source>
</reference>
<dbReference type="PANTHER" id="PTHR30352:SF4">
    <property type="entry name" value="PYRUVATE FORMATE-LYASE 2-ACTIVATING ENZYME"/>
    <property type="match status" value="1"/>
</dbReference>
<dbReference type="PANTHER" id="PTHR30352">
    <property type="entry name" value="PYRUVATE FORMATE-LYASE-ACTIVATING ENZYME"/>
    <property type="match status" value="1"/>
</dbReference>
<dbReference type="AlphaFoldDB" id="A0A7X9P130"/>
<evidence type="ECO:0000256" key="8">
    <source>
        <dbReference type="ARBA" id="ARBA00023014"/>
    </source>
</evidence>
<accession>A0A7X9P130</accession>
<keyword evidence="12" id="KW-1185">Reference proteome</keyword>
<dbReference type="Proteomes" id="UP000576082">
    <property type="component" value="Unassembled WGS sequence"/>
</dbReference>
<dbReference type="PIRSF" id="PIRSF000371">
    <property type="entry name" value="PFL_act_enz"/>
    <property type="match status" value="1"/>
</dbReference>
<keyword evidence="5" id="KW-0479">Metal-binding</keyword>
<proteinExistence type="inferred from homology"/>
<dbReference type="InterPro" id="IPR007197">
    <property type="entry name" value="rSAM"/>
</dbReference>
<dbReference type="RefSeq" id="WP_169655831.1">
    <property type="nucleotide sequence ID" value="NZ_JABANE010000011.1"/>
</dbReference>
<dbReference type="InterPro" id="IPR040074">
    <property type="entry name" value="BssD/PflA/YjjW"/>
</dbReference>
<dbReference type="SFLD" id="SFLDG01118">
    <property type="entry name" value="activating_enzymes__group_2"/>
    <property type="match status" value="1"/>
</dbReference>
<evidence type="ECO:0000256" key="5">
    <source>
        <dbReference type="ARBA" id="ARBA00022723"/>
    </source>
</evidence>
<sequence length="292" mass="33412">MEQGIITNLQRLSLHDGNGIRTVIFLKGCNMSCLWCHNPETFSSKIQIERVEQKCISCGACVEVCSTDALFVNDGKVHYNPSLCDNHRNCTQVCYSGAMHEVGKTYSPQGLYKAIEKDIPFFKSSNGGITFSGGEPLLQHQFLLQTLKYFKERGLNIAVESNFNVSWSIISKVLPYVDHWLIDLKFVDAAKHKQWTSTGNQKVLSNIKRIDQEKVSYELRTPLIPTANNNKEEITAINDFVHQLSNCKDFKLNPYHKLGEQKYKNLGLEYNLAHINEMNHSEFKFWSDLIKK</sequence>
<dbReference type="GO" id="GO:0016491">
    <property type="term" value="F:oxidoreductase activity"/>
    <property type="evidence" value="ECO:0007669"/>
    <property type="project" value="UniProtKB-KW"/>
</dbReference>
<dbReference type="InterPro" id="IPR012839">
    <property type="entry name" value="Organic_radical_activase"/>
</dbReference>
<name>A0A7X9P130_9BACT</name>
<dbReference type="InterPro" id="IPR017896">
    <property type="entry name" value="4Fe4S_Fe-S-bd"/>
</dbReference>
<comment type="similarity">
    <text evidence="2">Belongs to the organic radical-activating enzymes family.</text>
</comment>
<dbReference type="GO" id="GO:0051539">
    <property type="term" value="F:4 iron, 4 sulfur cluster binding"/>
    <property type="evidence" value="ECO:0007669"/>
    <property type="project" value="UniProtKB-KW"/>
</dbReference>
<evidence type="ECO:0000256" key="4">
    <source>
        <dbReference type="ARBA" id="ARBA00022691"/>
    </source>
</evidence>
<comment type="cofactor">
    <cofactor evidence="1">
        <name>[4Fe-4S] cluster</name>
        <dbReference type="ChEBI" id="CHEBI:49883"/>
    </cofactor>
</comment>
<keyword evidence="6" id="KW-0560">Oxidoreductase</keyword>
<evidence type="ECO:0000256" key="7">
    <source>
        <dbReference type="ARBA" id="ARBA00023004"/>
    </source>
</evidence>
<keyword evidence="7" id="KW-0408">Iron</keyword>
<keyword evidence="4" id="KW-0949">S-adenosyl-L-methionine</keyword>
<dbReference type="SFLD" id="SFLDG01066">
    <property type="entry name" value="organic_radical-activating_enz"/>
    <property type="match status" value="1"/>
</dbReference>
<protein>
    <submittedName>
        <fullName evidence="11">Glycyl-radical enzyme activating protein</fullName>
    </submittedName>
</protein>
<evidence type="ECO:0000313" key="12">
    <source>
        <dbReference type="Proteomes" id="UP000576082"/>
    </source>
</evidence>
<dbReference type="InterPro" id="IPR013785">
    <property type="entry name" value="Aldolase_TIM"/>
</dbReference>
<evidence type="ECO:0000259" key="9">
    <source>
        <dbReference type="PROSITE" id="PS51379"/>
    </source>
</evidence>